<name>A0A143PH86_LUTPR</name>
<evidence type="ECO:0000313" key="2">
    <source>
        <dbReference type="Proteomes" id="UP000076079"/>
    </source>
</evidence>
<dbReference type="STRING" id="1855912.LuPra_00957"/>
<organism evidence="1 2">
    <name type="scientific">Luteitalea pratensis</name>
    <dbReference type="NCBI Taxonomy" id="1855912"/>
    <lineage>
        <taxon>Bacteria</taxon>
        <taxon>Pseudomonadati</taxon>
        <taxon>Acidobacteriota</taxon>
        <taxon>Vicinamibacteria</taxon>
        <taxon>Vicinamibacterales</taxon>
        <taxon>Vicinamibacteraceae</taxon>
        <taxon>Luteitalea</taxon>
    </lineage>
</organism>
<protein>
    <submittedName>
        <fullName evidence="1">Uncharacterized protein</fullName>
    </submittedName>
</protein>
<accession>A0A143PH86</accession>
<dbReference type="KEGG" id="abac:LuPra_00957"/>
<keyword evidence="2" id="KW-1185">Reference proteome</keyword>
<sequence length="51" mass="5669">MGIRKNAKFLSSAEREDFARACVLKKADIVNPAAPAAQQYSRWDQLAPYTA</sequence>
<gene>
    <name evidence="1" type="ORF">LuPra_00957</name>
</gene>
<reference evidence="1 2" key="1">
    <citation type="journal article" date="2016" name="Genome Announc.">
        <title>First Complete Genome Sequence of a Subdivision 6 Acidobacterium Strain.</title>
        <authorList>
            <person name="Huang S."/>
            <person name="Vieira S."/>
            <person name="Bunk B."/>
            <person name="Riedel T."/>
            <person name="Sproer C."/>
            <person name="Overmann J."/>
        </authorList>
    </citation>
    <scope>NUCLEOTIDE SEQUENCE [LARGE SCALE GENOMIC DNA]</scope>
    <source>
        <strain evidence="2">DSM 100886 HEG_-6_39</strain>
    </source>
</reference>
<reference evidence="2" key="2">
    <citation type="submission" date="2016-04" db="EMBL/GenBank/DDBJ databases">
        <title>First Complete Genome Sequence of a Subdivision 6 Acidobacterium.</title>
        <authorList>
            <person name="Huang S."/>
            <person name="Vieira S."/>
            <person name="Bunk B."/>
            <person name="Riedel T."/>
            <person name="Sproeer C."/>
            <person name="Overmann J."/>
        </authorList>
    </citation>
    <scope>NUCLEOTIDE SEQUENCE [LARGE SCALE GENOMIC DNA]</scope>
    <source>
        <strain evidence="2">DSM 100886 HEG_-6_39</strain>
    </source>
</reference>
<evidence type="ECO:0000313" key="1">
    <source>
        <dbReference type="EMBL" id="AMY07776.1"/>
    </source>
</evidence>
<proteinExistence type="predicted"/>
<dbReference type="RefSeq" id="WP_157898740.1">
    <property type="nucleotide sequence ID" value="NZ_CP015136.1"/>
</dbReference>
<dbReference type="EMBL" id="CP015136">
    <property type="protein sequence ID" value="AMY07776.1"/>
    <property type="molecule type" value="Genomic_DNA"/>
</dbReference>
<dbReference type="AlphaFoldDB" id="A0A143PH86"/>
<dbReference type="Proteomes" id="UP000076079">
    <property type="component" value="Chromosome"/>
</dbReference>